<feature type="compositionally biased region" description="Polar residues" evidence="1">
    <location>
        <begin position="791"/>
        <end position="817"/>
    </location>
</feature>
<dbReference type="AlphaFoldDB" id="A0A9W8INE1"/>
<name>A0A9W8INE1_9FUNG</name>
<dbReference type="Proteomes" id="UP001140074">
    <property type="component" value="Unassembled WGS sequence"/>
</dbReference>
<feature type="compositionally biased region" description="Low complexity" evidence="1">
    <location>
        <begin position="323"/>
        <end position="333"/>
    </location>
</feature>
<feature type="region of interest" description="Disordered" evidence="1">
    <location>
        <begin position="214"/>
        <end position="235"/>
    </location>
</feature>
<keyword evidence="3" id="KW-1185">Reference proteome</keyword>
<feature type="region of interest" description="Disordered" evidence="1">
    <location>
        <begin position="786"/>
        <end position="817"/>
    </location>
</feature>
<evidence type="ECO:0000313" key="3">
    <source>
        <dbReference type="Proteomes" id="UP001140074"/>
    </source>
</evidence>
<feature type="region of interest" description="Disordered" evidence="1">
    <location>
        <begin position="79"/>
        <end position="117"/>
    </location>
</feature>
<comment type="caution">
    <text evidence="2">The sequence shown here is derived from an EMBL/GenBank/DDBJ whole genome shotgun (WGS) entry which is preliminary data.</text>
</comment>
<protein>
    <submittedName>
        <fullName evidence="2">Uncharacterized protein</fullName>
    </submittedName>
</protein>
<feature type="region of interest" description="Disordered" evidence="1">
    <location>
        <begin position="872"/>
        <end position="891"/>
    </location>
</feature>
<feature type="region of interest" description="Disordered" evidence="1">
    <location>
        <begin position="504"/>
        <end position="554"/>
    </location>
</feature>
<sequence length="1019" mass="109031">MFSQEPGAGDLHDVDPRTSADWCAMSMFTDDAEAALNMEASLLHSLLESLPEPPVTAVKRLGAPSSALASLTALADSLPAPPSSTTFSASMRSANAKIKEPPSARPPSPPHSPAQPQFTLSAFQFDDASGTVAATTSAPETNELLATAMPYPEVKSRQLRTLRPVSGAAFGYASNDYDGGYDYSSEDDLAAVRPPSALFYSDPVVELPVVLDTPAPSRRNTEDDSATSSVAPPSWGYHHERLRRLPSLEPLLLPLTVPIASEESFLVGRTFSARGDTTPPPLGSEMPPVSPFFARIRPSDIEDVRETVKRASISRRRNTLAGSSEQRSSWSSPSCEQSFASLRLSTATTTPTRASLAGTLAGWQPSSTGRWSSFYPVPESRQANRSESLSSIDSADDWLINQEPPISPLFADENRLAAERRKSVSIAESLLSSSTCRPEEDVKVPERSTRWYKVDVHSLFSSPLAAMSGRPRVAITDLSDSSKPADPNDPDVQRALRRYPLALALSSRQQKKQSPAVTPTRIRVPSQRRPSPTAPVLSAPTLSFTISTDGTSDRPVRSVDVEAMAAAYLPHVHALLNDPDACSAALLVDGAPFANGSLRTPSESSTATLTDGFHSEAPKEQSKTAPRSLLRRLPRRSDIGPMAMIPLKSDTPSNTFPMPRQQLRASASVMNLRGAYSERSASLPLPPTPLSAGARRSTLATRAVPQPPLTPAAPANSRHSIMRRNSAMELNASRTQPPPSRRIQPQHQPPPALPSPSSFASGDVQKLRPSMSLQHSLGFGMAETPTALRSGASSGLRTPTSLISLPQKPQFQTGSTRGRLQTYGEAMPVSLMPMRSASLEIPATNDSVCSMSTSSCSSRTPRIAGSMQTPLSLRKPAASPSTTSLFGRRRGTSTAATVTLGSAVTPTAPRTFASASRILKLSRPPPMPVNGLLANGPKSAPVPAFVPESFSSLPPLPKRTPVSRSRPDVRNMFGYVDDSQPLPRLPPRLPPAASNPVDMYRGLSSALPMLRVSSRRNPE</sequence>
<evidence type="ECO:0000313" key="2">
    <source>
        <dbReference type="EMBL" id="KAJ2867049.1"/>
    </source>
</evidence>
<reference evidence="2" key="1">
    <citation type="submission" date="2022-07" db="EMBL/GenBank/DDBJ databases">
        <title>Phylogenomic reconstructions and comparative analyses of Kickxellomycotina fungi.</title>
        <authorList>
            <person name="Reynolds N.K."/>
            <person name="Stajich J.E."/>
            <person name="Barry K."/>
            <person name="Grigoriev I.V."/>
            <person name="Crous P."/>
            <person name="Smith M.E."/>
        </authorList>
    </citation>
    <scope>NUCLEOTIDE SEQUENCE</scope>
    <source>
        <strain evidence="2">RSA 476</strain>
    </source>
</reference>
<accession>A0A9W8INE1</accession>
<evidence type="ECO:0000256" key="1">
    <source>
        <dbReference type="SAM" id="MobiDB-lite"/>
    </source>
</evidence>
<feature type="compositionally biased region" description="Polar residues" evidence="1">
    <location>
        <begin position="540"/>
        <end position="550"/>
    </location>
</feature>
<feature type="compositionally biased region" description="Basic and acidic residues" evidence="1">
    <location>
        <begin position="613"/>
        <end position="622"/>
    </location>
</feature>
<feature type="region of interest" description="Disordered" evidence="1">
    <location>
        <begin position="314"/>
        <end position="333"/>
    </location>
</feature>
<feature type="region of interest" description="Disordered" evidence="1">
    <location>
        <begin position="679"/>
        <end position="764"/>
    </location>
</feature>
<feature type="region of interest" description="Disordered" evidence="1">
    <location>
        <begin position="956"/>
        <end position="997"/>
    </location>
</feature>
<feature type="region of interest" description="Disordered" evidence="1">
    <location>
        <begin position="596"/>
        <end position="656"/>
    </location>
</feature>
<dbReference type="EMBL" id="JANBUY010000026">
    <property type="protein sequence ID" value="KAJ2867049.1"/>
    <property type="molecule type" value="Genomic_DNA"/>
</dbReference>
<feature type="compositionally biased region" description="Pro residues" evidence="1">
    <location>
        <begin position="103"/>
        <end position="113"/>
    </location>
</feature>
<proteinExistence type="predicted"/>
<organism evidence="2 3">
    <name type="scientific">Coemansia aciculifera</name>
    <dbReference type="NCBI Taxonomy" id="417176"/>
    <lineage>
        <taxon>Eukaryota</taxon>
        <taxon>Fungi</taxon>
        <taxon>Fungi incertae sedis</taxon>
        <taxon>Zoopagomycota</taxon>
        <taxon>Kickxellomycotina</taxon>
        <taxon>Kickxellomycetes</taxon>
        <taxon>Kickxellales</taxon>
        <taxon>Kickxellaceae</taxon>
        <taxon>Coemansia</taxon>
    </lineage>
</organism>
<feature type="compositionally biased region" description="Polar residues" evidence="1">
    <location>
        <begin position="597"/>
        <end position="609"/>
    </location>
</feature>
<feature type="compositionally biased region" description="Low complexity" evidence="1">
    <location>
        <begin position="79"/>
        <end position="90"/>
    </location>
</feature>
<gene>
    <name evidence="2" type="ORF">GGH94_001115</name>
</gene>